<accession>A0A943SRF3</accession>
<comment type="caution">
    <text evidence="10">The sequence shown here is derived from an EMBL/GenBank/DDBJ whole genome shotgun (WGS) entry which is preliminary data.</text>
</comment>
<evidence type="ECO:0000256" key="6">
    <source>
        <dbReference type="SAM" id="MobiDB-lite"/>
    </source>
</evidence>
<gene>
    <name evidence="10" type="ORF">KH363_04475</name>
</gene>
<proteinExistence type="predicted"/>
<dbReference type="InterPro" id="IPR019931">
    <property type="entry name" value="LPXTG_anchor"/>
</dbReference>
<evidence type="ECO:0000259" key="9">
    <source>
        <dbReference type="PROSITE" id="PS50847"/>
    </source>
</evidence>
<feature type="compositionally biased region" description="Basic and acidic residues" evidence="6">
    <location>
        <begin position="100"/>
        <end position="114"/>
    </location>
</feature>
<evidence type="ECO:0000256" key="2">
    <source>
        <dbReference type="ARBA" id="ARBA00022525"/>
    </source>
</evidence>
<feature type="compositionally biased region" description="Basic and acidic residues" evidence="6">
    <location>
        <begin position="124"/>
        <end position="143"/>
    </location>
</feature>
<dbReference type="AlphaFoldDB" id="A0A943SRF3"/>
<feature type="domain" description="Gram-positive cocci surface proteins LPxTG" evidence="9">
    <location>
        <begin position="849"/>
        <end position="881"/>
    </location>
</feature>
<evidence type="ECO:0000256" key="8">
    <source>
        <dbReference type="SAM" id="SignalP"/>
    </source>
</evidence>
<dbReference type="Proteomes" id="UP000761167">
    <property type="component" value="Unassembled WGS sequence"/>
</dbReference>
<feature type="signal peptide" evidence="8">
    <location>
        <begin position="1"/>
        <end position="27"/>
    </location>
</feature>
<keyword evidence="1" id="KW-0134">Cell wall</keyword>
<feature type="coiled-coil region" evidence="5">
    <location>
        <begin position="541"/>
        <end position="804"/>
    </location>
</feature>
<dbReference type="NCBIfam" id="TIGR01167">
    <property type="entry name" value="LPXTG_anchor"/>
    <property type="match status" value="1"/>
</dbReference>
<protein>
    <submittedName>
        <fullName evidence="10">SEC10/PgrA surface exclusion domain-containing protein</fullName>
    </submittedName>
</protein>
<dbReference type="Pfam" id="PF00746">
    <property type="entry name" value="Gram_pos_anchor"/>
    <property type="match status" value="1"/>
</dbReference>
<feature type="region of interest" description="Disordered" evidence="6">
    <location>
        <begin position="95"/>
        <end position="114"/>
    </location>
</feature>
<dbReference type="RefSeq" id="WP_195327160.1">
    <property type="nucleotide sequence ID" value="NZ_CP134147.1"/>
</dbReference>
<keyword evidence="7" id="KW-0472">Membrane</keyword>
<keyword evidence="7" id="KW-1133">Transmembrane helix</keyword>
<dbReference type="NCBIfam" id="TIGR04320">
    <property type="entry name" value="Surf_Exclu_PgrA"/>
    <property type="match status" value="1"/>
</dbReference>
<dbReference type="PANTHER" id="PTHR23159:SF31">
    <property type="entry name" value="CENTROSOME-ASSOCIATED PROTEIN CEP250 ISOFORM X1"/>
    <property type="match status" value="1"/>
</dbReference>
<evidence type="ECO:0000256" key="7">
    <source>
        <dbReference type="SAM" id="Phobius"/>
    </source>
</evidence>
<keyword evidence="3 8" id="KW-0732">Signal</keyword>
<evidence type="ECO:0000256" key="1">
    <source>
        <dbReference type="ARBA" id="ARBA00022512"/>
    </source>
</evidence>
<name>A0A943SRF3_STRPA</name>
<sequence>MNKTTKKSIAIGATIIAATAVTSVVQAEEAPVAQPQTGTSATVSNIDHTAEVTKEAVDTAKEQADAAAKTVTEQEKVVSAADQKAKEAEAAEKTAAATYEKTKEAAREATPENIAKAEEAIKTKEAGVKSAEESVKTAEEGVKSAETAEAESGKKYEEATKKIEDEKAKVALAKEEVKKAEQALNETTLTRAQETVTIAGNKLKDAESVNKAAQDELTRAKEFDASRQAKIDETKSALEKERTEKNVPALEQGLADAKANVEAKEKALAETKAKAGVAQAEVDEAQKALDAANAAYQEKVAKLKQDEALRKIFVPADYAKHDIKDYEWFISHKDEFMKLQPEIDWDAYSQTGIGSNKEVVDLANLTSAQRKELAEFTAQMLNDLNQQYWSKREPGKTIEPLQLTVGGQEMADTIAHGYSKFYADNGGTPDKFNFLKNWEHLSSILGQYGAGESLGGLLPEWHKENFDGYTMLNIKQDIASAIRKMMFADGDQSNGHTKHLITLQGTGIGIGISSGAVHILSTSRAMNEDKADYISTDAEYKSSLTSSIAEKEQALQAAKDKKIAADKAVKSAENDLASAKSAQVDAQTKLNAAQNAIAKAQKAYDDALAVKEQTPAAQAKVVETAKALETAKDELATAKSNLANLQQVRAQRESELKDAKAKLVAQEEDLKLALKTAIDAENDLKAKGLATTEAKAKVERAKQAVKSAEQAVQDAKDYLELLKNAPTKLAEAEKALTEAKAKTAEAKATLETEVAKLEALKVKAKVAQEDYTRVFEAYQKLVKAKQLEEAIRLEQERIKHEEETRRNEPVRHESTQNKVMKTIVPIVTGTPGANTPVAAQEEQANMKKLPSTGGTTSTLGLMGLAMAALGFVGLKRKRESK</sequence>
<keyword evidence="7" id="KW-0812">Transmembrane</keyword>
<feature type="transmembrane region" description="Helical" evidence="7">
    <location>
        <begin position="856"/>
        <end position="874"/>
    </location>
</feature>
<evidence type="ECO:0000313" key="11">
    <source>
        <dbReference type="Proteomes" id="UP000761167"/>
    </source>
</evidence>
<evidence type="ECO:0000256" key="5">
    <source>
        <dbReference type="SAM" id="Coils"/>
    </source>
</evidence>
<organism evidence="10 11">
    <name type="scientific">Streptococcus parasanguinis</name>
    <dbReference type="NCBI Taxonomy" id="1318"/>
    <lineage>
        <taxon>Bacteria</taxon>
        <taxon>Bacillati</taxon>
        <taxon>Bacillota</taxon>
        <taxon>Bacilli</taxon>
        <taxon>Lactobacillales</taxon>
        <taxon>Streptococcaceae</taxon>
        <taxon>Streptococcus</taxon>
    </lineage>
</organism>
<keyword evidence="5" id="KW-0175">Coiled coil</keyword>
<keyword evidence="2" id="KW-0964">Secreted</keyword>
<evidence type="ECO:0000256" key="4">
    <source>
        <dbReference type="ARBA" id="ARBA00023088"/>
    </source>
</evidence>
<dbReference type="PANTHER" id="PTHR23159">
    <property type="entry name" value="CENTROSOMAL PROTEIN 2"/>
    <property type="match status" value="1"/>
</dbReference>
<dbReference type="PROSITE" id="PS50847">
    <property type="entry name" value="GRAM_POS_ANCHORING"/>
    <property type="match status" value="1"/>
</dbReference>
<reference evidence="10" key="1">
    <citation type="submission" date="2021-02" db="EMBL/GenBank/DDBJ databases">
        <title>Infant gut strain persistence is associated with maternal origin, phylogeny, and functional potential including surface adhesion and iron acquisition.</title>
        <authorList>
            <person name="Lou Y.C."/>
        </authorList>
    </citation>
    <scope>NUCLEOTIDE SEQUENCE</scope>
    <source>
        <strain evidence="10">L3_060_000G1_dasL3_060_000G1_metabat.metabat.86_ sub</strain>
    </source>
</reference>
<evidence type="ECO:0000313" key="10">
    <source>
        <dbReference type="EMBL" id="MBS6536785.1"/>
    </source>
</evidence>
<keyword evidence="4" id="KW-0572">Peptidoglycan-anchor</keyword>
<feature type="chain" id="PRO_5037038578" evidence="8">
    <location>
        <begin position="28"/>
        <end position="881"/>
    </location>
</feature>
<feature type="region of interest" description="Disordered" evidence="6">
    <location>
        <begin position="124"/>
        <end position="157"/>
    </location>
</feature>
<evidence type="ECO:0000256" key="3">
    <source>
        <dbReference type="ARBA" id="ARBA00022729"/>
    </source>
</evidence>
<dbReference type="EMBL" id="JAGZZN010000021">
    <property type="protein sequence ID" value="MBS6536785.1"/>
    <property type="molecule type" value="Genomic_DNA"/>
</dbReference>
<dbReference type="InterPro" id="IPR027607">
    <property type="entry name" value="Surf_Exclu_SEC10/PgrA"/>
</dbReference>